<evidence type="ECO:0000256" key="2">
    <source>
        <dbReference type="SAM" id="SignalP"/>
    </source>
</evidence>
<protein>
    <submittedName>
        <fullName evidence="3">CLUMA_CG007295, isoform A</fullName>
    </submittedName>
</protein>
<name>A0A1J1I087_9DIPT</name>
<feature type="signal peptide" evidence="2">
    <location>
        <begin position="1"/>
        <end position="22"/>
    </location>
</feature>
<feature type="compositionally biased region" description="Polar residues" evidence="1">
    <location>
        <begin position="399"/>
        <end position="415"/>
    </location>
</feature>
<keyword evidence="4" id="KW-1185">Reference proteome</keyword>
<feature type="region of interest" description="Disordered" evidence="1">
    <location>
        <begin position="165"/>
        <end position="229"/>
    </location>
</feature>
<dbReference type="EMBL" id="CVRI01000038">
    <property type="protein sequence ID" value="CRK93767.1"/>
    <property type="molecule type" value="Genomic_DNA"/>
</dbReference>
<dbReference type="OrthoDB" id="10616184at2759"/>
<proteinExistence type="predicted"/>
<sequence>MIFEMKVFLIALCLIAGNCCEANEANYGVKGGTKQGMKSYGGYFHDPGHNHGANHFIQAQNYHQPARQLSNYYQPYGWNFNMPQRTYGGVIQPNTPSNQQGFGWFGGQNQQDRQYSNNPGQYQIPKLPSLFVPNFVPPVYFPNNNLPYPSFPNYNSFPFAPPFGNYPNTGGQQYPNNDNRGQFAPQQPSPNTNQVPNIPTSTTVKPTQGSEIRGGGSDETFATNAFFRPNKRPETLDRHWTEEDEQKWQATTKAPYFENKVPGLECTLPASAVLGATTALKASNLLPLNVPVGKPILSCNATDLLQAQINLDGIIYDCARSAITMSCPRLDANQLVYDECRGETLECDVRMSPTRKTVSCTNGTLISNHPIVCKTATLMEKKNILNCIYKNSFDSGYSTPSSVNHHSSHQPQTTIRPPVNTLVPPILVTEDFNNEGIDTRYSKNKSENLDLMEEVKHAMRSVFPSELLSIAQKTDYLPPQQSPSSSSMGKIPDELREEMNGVFPHELFAMSQTNDLNQDHHDLIDERLSVVGLQNRNNQATISENQRAQWNVNIKSNSRNSGTSFKTGTSQISQRFGGNERDDDDDDRLIFSP</sequence>
<reference evidence="3 4" key="1">
    <citation type="submission" date="2015-04" db="EMBL/GenBank/DDBJ databases">
        <authorList>
            <person name="Syromyatnikov M.Y."/>
            <person name="Popov V.N."/>
        </authorList>
    </citation>
    <scope>NUCLEOTIDE SEQUENCE [LARGE SCALE GENOMIC DNA]</scope>
</reference>
<accession>A0A1J1I087</accession>
<dbReference type="Proteomes" id="UP000183832">
    <property type="component" value="Unassembled WGS sequence"/>
</dbReference>
<evidence type="ECO:0000313" key="3">
    <source>
        <dbReference type="EMBL" id="CRK93767.1"/>
    </source>
</evidence>
<feature type="compositionally biased region" description="Polar residues" evidence="1">
    <location>
        <begin position="166"/>
        <end position="210"/>
    </location>
</feature>
<feature type="chain" id="PRO_5009619084" evidence="2">
    <location>
        <begin position="23"/>
        <end position="593"/>
    </location>
</feature>
<dbReference type="AlphaFoldDB" id="A0A1J1I087"/>
<evidence type="ECO:0000313" key="4">
    <source>
        <dbReference type="Proteomes" id="UP000183832"/>
    </source>
</evidence>
<feature type="compositionally biased region" description="Polar residues" evidence="1">
    <location>
        <begin position="555"/>
        <end position="576"/>
    </location>
</feature>
<organism evidence="3 4">
    <name type="scientific">Clunio marinus</name>
    <dbReference type="NCBI Taxonomy" id="568069"/>
    <lineage>
        <taxon>Eukaryota</taxon>
        <taxon>Metazoa</taxon>
        <taxon>Ecdysozoa</taxon>
        <taxon>Arthropoda</taxon>
        <taxon>Hexapoda</taxon>
        <taxon>Insecta</taxon>
        <taxon>Pterygota</taxon>
        <taxon>Neoptera</taxon>
        <taxon>Endopterygota</taxon>
        <taxon>Diptera</taxon>
        <taxon>Nematocera</taxon>
        <taxon>Chironomoidea</taxon>
        <taxon>Chironomidae</taxon>
        <taxon>Clunio</taxon>
    </lineage>
</organism>
<gene>
    <name evidence="3" type="ORF">CLUMA_CG007295</name>
</gene>
<keyword evidence="2" id="KW-0732">Signal</keyword>
<feature type="region of interest" description="Disordered" evidence="1">
    <location>
        <begin position="399"/>
        <end position="419"/>
    </location>
</feature>
<feature type="region of interest" description="Disordered" evidence="1">
    <location>
        <begin position="555"/>
        <end position="593"/>
    </location>
</feature>
<evidence type="ECO:0000256" key="1">
    <source>
        <dbReference type="SAM" id="MobiDB-lite"/>
    </source>
</evidence>